<sequence length="258" mass="27934">MLVAPPEFVDWVDCGCCLNWPENSSGGELNQQPRVNITFADGSSNDEGFRTRSTSDAGDIRLPHSATPSPLLPSLKEQAFFHRLVREDIAPALDFADAHLCAALPLALSRLGVEMEPLSSLFSSTPTTDADVADTPTCPLVPGEPVKFSLKLEVVNEDGSTSVECCNISSWARQRIAAVADLFQYLSLIRRGLTGTPTTPAIRSLSNSLPPANRSSLSLTVDSGTPTEPMRRHQFENVQRRRLAIALSRLGYGLPGME</sequence>
<feature type="region of interest" description="Disordered" evidence="1">
    <location>
        <begin position="40"/>
        <end position="65"/>
    </location>
</feature>
<name>A0A158R9Q5_TAEAS</name>
<feature type="region of interest" description="Disordered" evidence="1">
    <location>
        <begin position="207"/>
        <end position="229"/>
    </location>
</feature>
<dbReference type="WBParaSite" id="TASK_0000762401-mRNA-1">
    <property type="protein sequence ID" value="TASK_0000762401-mRNA-1"/>
    <property type="gene ID" value="TASK_0000762401"/>
</dbReference>
<gene>
    <name evidence="2" type="ORF">TASK_LOCUS7625</name>
</gene>
<accession>A0A158R9Q5</accession>
<reference evidence="2 3" key="2">
    <citation type="submission" date="2018-11" db="EMBL/GenBank/DDBJ databases">
        <authorList>
            <consortium name="Pathogen Informatics"/>
        </authorList>
    </citation>
    <scope>NUCLEOTIDE SEQUENCE [LARGE SCALE GENOMIC DNA]</scope>
</reference>
<proteinExistence type="predicted"/>
<dbReference type="CDD" id="cd21044">
    <property type="entry name" value="Rab11BD_RAB3IP_like"/>
    <property type="match status" value="1"/>
</dbReference>
<evidence type="ECO:0000313" key="2">
    <source>
        <dbReference type="EMBL" id="VDK38719.1"/>
    </source>
</evidence>
<dbReference type="Proteomes" id="UP000282613">
    <property type="component" value="Unassembled WGS sequence"/>
</dbReference>
<feature type="compositionally biased region" description="Polar residues" evidence="1">
    <location>
        <begin position="40"/>
        <end position="56"/>
    </location>
</feature>
<dbReference type="EMBL" id="UYRS01018647">
    <property type="protein sequence ID" value="VDK38719.1"/>
    <property type="molecule type" value="Genomic_DNA"/>
</dbReference>
<evidence type="ECO:0000313" key="3">
    <source>
        <dbReference type="Proteomes" id="UP000282613"/>
    </source>
</evidence>
<reference evidence="4" key="1">
    <citation type="submission" date="2016-04" db="UniProtKB">
        <authorList>
            <consortium name="WormBaseParasite"/>
        </authorList>
    </citation>
    <scope>IDENTIFICATION</scope>
</reference>
<organism evidence="4">
    <name type="scientific">Taenia asiatica</name>
    <name type="common">Asian tapeworm</name>
    <dbReference type="NCBI Taxonomy" id="60517"/>
    <lineage>
        <taxon>Eukaryota</taxon>
        <taxon>Metazoa</taxon>
        <taxon>Spiralia</taxon>
        <taxon>Lophotrochozoa</taxon>
        <taxon>Platyhelminthes</taxon>
        <taxon>Cestoda</taxon>
        <taxon>Eucestoda</taxon>
        <taxon>Cyclophyllidea</taxon>
        <taxon>Taeniidae</taxon>
        <taxon>Taenia</taxon>
    </lineage>
</organism>
<evidence type="ECO:0000313" key="4">
    <source>
        <dbReference type="WBParaSite" id="TASK_0000762401-mRNA-1"/>
    </source>
</evidence>
<dbReference type="OrthoDB" id="5560525at2759"/>
<dbReference type="AlphaFoldDB" id="A0A158R9Q5"/>
<evidence type="ECO:0000256" key="1">
    <source>
        <dbReference type="SAM" id="MobiDB-lite"/>
    </source>
</evidence>
<feature type="compositionally biased region" description="Polar residues" evidence="1">
    <location>
        <begin position="207"/>
        <end position="226"/>
    </location>
</feature>
<dbReference type="Pfam" id="PF25555">
    <property type="entry name" value="RAB3A-like_C"/>
    <property type="match status" value="1"/>
</dbReference>
<protein>
    <submittedName>
        <fullName evidence="2 4">Uncharacterized protein</fullName>
    </submittedName>
</protein>
<keyword evidence="3" id="KW-1185">Reference proteome</keyword>
<dbReference type="STRING" id="60517.A0A158R9Q5"/>